<dbReference type="Proteomes" id="UP000222366">
    <property type="component" value="Unassembled WGS sequence"/>
</dbReference>
<dbReference type="InterPro" id="IPR009081">
    <property type="entry name" value="PP-bd_ACP"/>
</dbReference>
<evidence type="ECO:0000256" key="3">
    <source>
        <dbReference type="ARBA" id="ARBA00022450"/>
    </source>
</evidence>
<dbReference type="GO" id="GO:0005737">
    <property type="term" value="C:cytoplasm"/>
    <property type="evidence" value="ECO:0007669"/>
    <property type="project" value="TreeGrafter"/>
</dbReference>
<dbReference type="PROSITE" id="PS00600">
    <property type="entry name" value="AA_TRANSFER_CLASS_3"/>
    <property type="match status" value="1"/>
</dbReference>
<dbReference type="Gene3D" id="3.30.559.10">
    <property type="entry name" value="Chloramphenicol acetyltransferase-like domain"/>
    <property type="match status" value="1"/>
</dbReference>
<dbReference type="Pfam" id="PF00501">
    <property type="entry name" value="AMP-binding"/>
    <property type="match status" value="1"/>
</dbReference>
<keyword evidence="4" id="KW-0597">Phosphoprotein</keyword>
<dbReference type="InterPro" id="IPR015422">
    <property type="entry name" value="PyrdxlP-dep_Trfase_small"/>
</dbReference>
<dbReference type="PANTHER" id="PTHR45527:SF1">
    <property type="entry name" value="FATTY ACID SYNTHASE"/>
    <property type="match status" value="1"/>
</dbReference>
<dbReference type="InterPro" id="IPR045851">
    <property type="entry name" value="AMP-bd_C_sf"/>
</dbReference>
<dbReference type="SUPFAM" id="SSF56801">
    <property type="entry name" value="Acetyl-CoA synthetase-like"/>
    <property type="match status" value="1"/>
</dbReference>
<dbReference type="InterPro" id="IPR036736">
    <property type="entry name" value="ACP-like_sf"/>
</dbReference>
<dbReference type="EMBL" id="NJAJ01000012">
    <property type="protein sequence ID" value="PHM65917.1"/>
    <property type="molecule type" value="Genomic_DNA"/>
</dbReference>
<feature type="compositionally biased region" description="Low complexity" evidence="6">
    <location>
        <begin position="254"/>
        <end position="264"/>
    </location>
</feature>
<protein>
    <submittedName>
        <fullName evidence="8">Amino acid adenylation</fullName>
    </submittedName>
</protein>
<comment type="cofactor">
    <cofactor evidence="2">
        <name>pantetheine 4'-phosphate</name>
        <dbReference type="ChEBI" id="CHEBI:47942"/>
    </cofactor>
</comment>
<dbReference type="PROSITE" id="PS50075">
    <property type="entry name" value="CARRIER"/>
    <property type="match status" value="2"/>
</dbReference>
<dbReference type="Gene3D" id="3.30.300.30">
    <property type="match status" value="1"/>
</dbReference>
<dbReference type="Pfam" id="PF00550">
    <property type="entry name" value="PP-binding"/>
    <property type="match status" value="2"/>
</dbReference>
<feature type="region of interest" description="Disordered" evidence="6">
    <location>
        <begin position="222"/>
        <end position="268"/>
    </location>
</feature>
<dbReference type="Pfam" id="PF00668">
    <property type="entry name" value="Condensation"/>
    <property type="match status" value="1"/>
</dbReference>
<comment type="cofactor">
    <cofactor evidence="1">
        <name>pyridoxal 5'-phosphate</name>
        <dbReference type="ChEBI" id="CHEBI:597326"/>
    </cofactor>
</comment>
<dbReference type="Gene3D" id="3.40.640.10">
    <property type="entry name" value="Type I PLP-dependent aspartate aminotransferase-like (Major domain)"/>
    <property type="match status" value="1"/>
</dbReference>
<dbReference type="Gene3D" id="3.30.559.30">
    <property type="entry name" value="Nonribosomal peptide synthetase, condensation domain"/>
    <property type="match status" value="1"/>
</dbReference>
<dbReference type="RefSeq" id="WP_099124721.1">
    <property type="nucleotide sequence ID" value="NZ_CAWNRH010000024.1"/>
</dbReference>
<evidence type="ECO:0000256" key="5">
    <source>
        <dbReference type="ARBA" id="ARBA00022898"/>
    </source>
</evidence>
<feature type="domain" description="Carrier" evidence="7">
    <location>
        <begin position="3"/>
        <end position="79"/>
    </location>
</feature>
<dbReference type="PROSITE" id="PS00012">
    <property type="entry name" value="PHOSPHOPANTETHEINE"/>
    <property type="match status" value="1"/>
</dbReference>
<dbReference type="NCBIfam" id="TIGR01733">
    <property type="entry name" value="AA-adenyl-dom"/>
    <property type="match status" value="1"/>
</dbReference>
<dbReference type="InterPro" id="IPR010071">
    <property type="entry name" value="AA_adenyl_dom"/>
</dbReference>
<keyword evidence="9" id="KW-1185">Reference proteome</keyword>
<dbReference type="GO" id="GO:0044550">
    <property type="term" value="P:secondary metabolite biosynthetic process"/>
    <property type="evidence" value="ECO:0007669"/>
    <property type="project" value="TreeGrafter"/>
</dbReference>
<dbReference type="InterPro" id="IPR025110">
    <property type="entry name" value="AMP-bd_C"/>
</dbReference>
<evidence type="ECO:0000256" key="4">
    <source>
        <dbReference type="ARBA" id="ARBA00022553"/>
    </source>
</evidence>
<reference evidence="8 9" key="1">
    <citation type="journal article" date="2017" name="Nat. Microbiol.">
        <title>Natural product diversity associated with the nematode symbionts Photorhabdus and Xenorhabdus.</title>
        <authorList>
            <person name="Tobias N.J."/>
            <person name="Wolff H."/>
            <person name="Djahanschiri B."/>
            <person name="Grundmann F."/>
            <person name="Kronenwerth M."/>
            <person name="Shi Y.M."/>
            <person name="Simonyi S."/>
            <person name="Grun P."/>
            <person name="Shapiro-Ilan D."/>
            <person name="Pidot S.J."/>
            <person name="Stinear T.P."/>
            <person name="Ebersberger I."/>
            <person name="Bode H.B."/>
        </authorList>
    </citation>
    <scope>NUCLEOTIDE SEQUENCE [LARGE SCALE GENOMIC DNA]</scope>
    <source>
        <strain evidence="8 9">DSM 17904</strain>
    </source>
</reference>
<dbReference type="Gene3D" id="1.10.1200.10">
    <property type="entry name" value="ACP-like"/>
    <property type="match status" value="2"/>
</dbReference>
<feature type="region of interest" description="Disordered" evidence="6">
    <location>
        <begin position="719"/>
        <end position="739"/>
    </location>
</feature>
<dbReference type="InterPro" id="IPR001242">
    <property type="entry name" value="Condensation_dom"/>
</dbReference>
<sequence>MTQLPNELKHALQNWLQSELASEHVPTNTDFLALGIESLTLIRFKNNIKSQYGVDISIGKFFKGLSNIDKVASFISQQAQPAVAGSVNHEPNVPLTVPEMPTPQQSLVQPQATDNRQPEPIVNEPMVNQSVVNQSVVNQSTVNTSVVNVPMTPVRETKLDIETKQGIMVAQLNAMQQLFQQQLAVLQNIRGGTTNFITANQPPVSALAPVLSTAPIAPPAPITSTVPTASNTAPLTSTQSGKQSVEIPDHHTEQPQPEAAKPAASSGEKAKFTYKPVVLSEPVQCDTETTAFIQQYNAKTIASKNTIQKYRTALCDNRNAIQFNSKLKELCYPIVGKTAKGAHFTDLDGNVFIDIAMGFGVNFFGHNPDFIQQALQKRLQHGFHLGPVDESAMVVADLITEITGVERVAFTNSGTEAIMLACRVARAASGKQKIVIFNNAYHGHYTEILFMGGMKPGEQFPQSSGIPDNLGRDIVVLNYGEQQSLDYITAHGHEIAMVMVEPVQSRNITLRPESFIQTLRKITAQQNIVLLFDEIITGFRYHARGAQHYYQVKADLVTYGKVIGGGLPVGVLAGDAVVMDYIDGGFWQFGDASYPPNETTFFAGTFCKHPLAMAAAEATLLHMKAQGPSLQADLNDRTTGFVKRLNGLFTAANSGIEVANFGSLFKFSQKKNHELFFHHLLMNGVYTWEGRTCFLSTAHDDNVLETCFNAFEKTVEGITASSRSSSARPQDKPTTPKMQETTVLAEPRMQKNLAMASWYDPAASKSYNEFIQCVITDELQPHRLNSTIESLFNRHQQLQQVFCPETFKTVTGQFDYHAAMRVEPSPLDSPEQFSQWQQACIDEEFILDRGPMFRVHVAQVDLSKPLWNGTSLAQYASDHCRVDIICLVAHHTVVDGVSLDIFINELVAVYHGASDLPPAAQYQDYLGRLAAFKNTPDFIHQKSFWHKYLSGWQKDLANLPVTVPVELTEEGDVLATGGFHLEKLPAELTAKLLQYATQHRVTPYILMYTAYSIFLGSVLKQSQFVMATSVAGRNFDNFDNLVGLTTAMLPVRVNTSNEQQLFSEYLDLTCEQLLEVLSHQDVTVDDLAVQSNSLSNRSEMLTRYLNYDFNFSPRKLRLNDSGSWSVLLDNPKRYIVGQLSLDVFQNENDLYLHWEYAAQAYSKVQVKMLSGQMAQLLDYLVSAPEQNALTLADITTHLKSLDAPSIAIGTVRKDFLYQAPIHALFEQRASDEPQACALVDTGLPEGVKQLSFAELNRQANALAHHLLHQGLQPEEPVFVRVRRGIPLAISVLAILKAGGVYVPVDKKLPVTQVEYLLSILTPRFALIDEDYGTFSTLSHVQHFNFYDEKTLLRQCGVDEGGINEGNSALLQNPEKVIPAGQTAYITCTSGSTQQPNCVMNSHGAIAHHCLMMKEYLAIGPEDRMLQFTDLFWDIVLEELFPVWSAGGRVVFLGDTPPSTFSDFNQLLIEQQITLADLPSTYWQGWVESLDDPAMEYSSHLRRILVGTEKVDPQTLKKWQQHVPKGGIFSNAYAQTETTITATDSVITSDTWVGETVPLGKPLANTGFYVLDEAGQPVPRGEPGELYIGGPLVSKGYYGNNTLTAAKYVADPYIPREACNHATPRMYKTGDLVSMDEQGCLSFLGRTDFQIKVRGYRIEPTQLESIIGQWEGVEQVVLTTNSVIDPRIPPAETKLLCYVKTQADKAEQKALSERIRQYIRRNFAHYMQPHAIIYLTDFPKTTNGKVSIKRFPLQPDLFPNNALQQSSLQLHVSERVTQTPSPVDLSSTAGRLLATHLGQHGLNMNESFVALGGDSLIAIKILSALQKEYGMTLRLPEFMACETLADLIGWIESALAESRVTTGSQASLPNNHAEIAGQKAKPVLQARRRKKKVMVA</sequence>
<feature type="domain" description="Carrier" evidence="7">
    <location>
        <begin position="1779"/>
        <end position="1854"/>
    </location>
</feature>
<dbReference type="GO" id="GO:0031177">
    <property type="term" value="F:phosphopantetheine binding"/>
    <property type="evidence" value="ECO:0007669"/>
    <property type="project" value="TreeGrafter"/>
</dbReference>
<dbReference type="Pfam" id="PF13193">
    <property type="entry name" value="AMP-binding_C"/>
    <property type="match status" value="1"/>
</dbReference>
<evidence type="ECO:0000256" key="2">
    <source>
        <dbReference type="ARBA" id="ARBA00001957"/>
    </source>
</evidence>
<organism evidence="8 9">
    <name type="scientific">Xenorhabdus stockiae</name>
    <dbReference type="NCBI Taxonomy" id="351614"/>
    <lineage>
        <taxon>Bacteria</taxon>
        <taxon>Pseudomonadati</taxon>
        <taxon>Pseudomonadota</taxon>
        <taxon>Gammaproteobacteria</taxon>
        <taxon>Enterobacterales</taxon>
        <taxon>Morganellaceae</taxon>
        <taxon>Xenorhabdus</taxon>
    </lineage>
</organism>
<feature type="compositionally biased region" description="Polar residues" evidence="6">
    <location>
        <begin position="231"/>
        <end position="243"/>
    </location>
</feature>
<dbReference type="InterPro" id="IPR006162">
    <property type="entry name" value="Ppantetheine_attach_site"/>
</dbReference>
<evidence type="ECO:0000256" key="1">
    <source>
        <dbReference type="ARBA" id="ARBA00001933"/>
    </source>
</evidence>
<dbReference type="GO" id="GO:0043041">
    <property type="term" value="P:amino acid activation for nonribosomal peptide biosynthetic process"/>
    <property type="evidence" value="ECO:0007669"/>
    <property type="project" value="TreeGrafter"/>
</dbReference>
<dbReference type="SUPFAM" id="SSF52777">
    <property type="entry name" value="CoA-dependent acyltransferases"/>
    <property type="match status" value="2"/>
</dbReference>
<evidence type="ECO:0000313" key="8">
    <source>
        <dbReference type="EMBL" id="PHM65917.1"/>
    </source>
</evidence>
<dbReference type="Gene3D" id="3.40.50.12780">
    <property type="entry name" value="N-terminal domain of ligase-like"/>
    <property type="match status" value="1"/>
</dbReference>
<evidence type="ECO:0000313" key="9">
    <source>
        <dbReference type="Proteomes" id="UP000222366"/>
    </source>
</evidence>
<dbReference type="CDD" id="cd05930">
    <property type="entry name" value="A_NRPS"/>
    <property type="match status" value="1"/>
</dbReference>
<name>A0A2D0KRS7_9GAMM</name>
<keyword evidence="3" id="KW-0596">Phosphopantetheine</keyword>
<comment type="caution">
    <text evidence="8">The sequence shown here is derived from an EMBL/GenBank/DDBJ whole genome shotgun (WGS) entry which is preliminary data.</text>
</comment>
<proteinExistence type="predicted"/>
<evidence type="ECO:0000256" key="6">
    <source>
        <dbReference type="SAM" id="MobiDB-lite"/>
    </source>
</evidence>
<evidence type="ECO:0000259" key="7">
    <source>
        <dbReference type="PROSITE" id="PS50075"/>
    </source>
</evidence>
<accession>A0A2D0KRS7</accession>
<dbReference type="InterPro" id="IPR015424">
    <property type="entry name" value="PyrdxlP-dep_Trfase"/>
</dbReference>
<dbReference type="InterPro" id="IPR023213">
    <property type="entry name" value="CAT-like_dom_sf"/>
</dbReference>
<dbReference type="InterPro" id="IPR000873">
    <property type="entry name" value="AMP-dep_synth/lig_dom"/>
</dbReference>
<dbReference type="GO" id="GO:0030170">
    <property type="term" value="F:pyridoxal phosphate binding"/>
    <property type="evidence" value="ECO:0007669"/>
    <property type="project" value="InterPro"/>
</dbReference>
<dbReference type="Pfam" id="PF00202">
    <property type="entry name" value="Aminotran_3"/>
    <property type="match status" value="1"/>
</dbReference>
<dbReference type="Gene3D" id="3.90.1150.10">
    <property type="entry name" value="Aspartate Aminotransferase, domain 1"/>
    <property type="match status" value="1"/>
</dbReference>
<dbReference type="PANTHER" id="PTHR45527">
    <property type="entry name" value="NONRIBOSOMAL PEPTIDE SYNTHETASE"/>
    <property type="match status" value="1"/>
</dbReference>
<dbReference type="GO" id="GO:0008483">
    <property type="term" value="F:transaminase activity"/>
    <property type="evidence" value="ECO:0007669"/>
    <property type="project" value="InterPro"/>
</dbReference>
<keyword evidence="5" id="KW-0663">Pyridoxal phosphate</keyword>
<gene>
    <name evidence="8" type="ORF">Xsto_01661</name>
</gene>
<dbReference type="InterPro" id="IPR015421">
    <property type="entry name" value="PyrdxlP-dep_Trfase_major"/>
</dbReference>
<dbReference type="InterPro" id="IPR042099">
    <property type="entry name" value="ANL_N_sf"/>
</dbReference>
<dbReference type="InterPro" id="IPR049704">
    <property type="entry name" value="Aminotrans_3_PPA_site"/>
</dbReference>
<dbReference type="SUPFAM" id="SSF47336">
    <property type="entry name" value="ACP-like"/>
    <property type="match status" value="2"/>
</dbReference>
<dbReference type="SUPFAM" id="SSF53383">
    <property type="entry name" value="PLP-dependent transferases"/>
    <property type="match status" value="1"/>
</dbReference>
<dbReference type="InterPro" id="IPR005814">
    <property type="entry name" value="Aminotrans_3"/>
</dbReference>